<feature type="domain" description="CMP/dCMP-type deaminase" evidence="3">
    <location>
        <begin position="1"/>
        <end position="112"/>
    </location>
</feature>
<dbReference type="Proteomes" id="UP000253570">
    <property type="component" value="Unassembled WGS sequence"/>
</dbReference>
<evidence type="ECO:0000256" key="1">
    <source>
        <dbReference type="ARBA" id="ARBA00022723"/>
    </source>
</evidence>
<accession>A0A368DSA3</accession>
<keyword evidence="1" id="KW-0479">Metal-binding</keyword>
<evidence type="ECO:0000313" key="4">
    <source>
        <dbReference type="EMBL" id="RCL74105.1"/>
    </source>
</evidence>
<dbReference type="PANTHER" id="PTHR11079">
    <property type="entry name" value="CYTOSINE DEAMINASE FAMILY MEMBER"/>
    <property type="match status" value="1"/>
</dbReference>
<dbReference type="InterPro" id="IPR016192">
    <property type="entry name" value="APOBEC/CMP_deaminase_Zn-bd"/>
</dbReference>
<dbReference type="PROSITE" id="PS00903">
    <property type="entry name" value="CYT_DCMP_DEAMINASES_1"/>
    <property type="match status" value="1"/>
</dbReference>
<dbReference type="AlphaFoldDB" id="A0A368DSA3"/>
<dbReference type="InterPro" id="IPR002125">
    <property type="entry name" value="CMP_dCMP_dom"/>
</dbReference>
<dbReference type="Pfam" id="PF00383">
    <property type="entry name" value="dCMP_cyt_deam_1"/>
    <property type="match status" value="1"/>
</dbReference>
<keyword evidence="2" id="KW-0862">Zinc</keyword>
<dbReference type="SUPFAM" id="SSF53927">
    <property type="entry name" value="Cytidine deaminase-like"/>
    <property type="match status" value="1"/>
</dbReference>
<dbReference type="CDD" id="cd01285">
    <property type="entry name" value="nucleoside_deaminase"/>
    <property type="match status" value="1"/>
</dbReference>
<name>A0A368DSA3_9PROT</name>
<evidence type="ECO:0000259" key="3">
    <source>
        <dbReference type="PROSITE" id="PS51747"/>
    </source>
</evidence>
<comment type="caution">
    <text evidence="4">The sequence shown here is derived from an EMBL/GenBank/DDBJ whole genome shotgun (WGS) entry which is preliminary data.</text>
</comment>
<proteinExistence type="predicted"/>
<dbReference type="PROSITE" id="PS51747">
    <property type="entry name" value="CYT_DCMP_DEAMINASES_2"/>
    <property type="match status" value="1"/>
</dbReference>
<evidence type="ECO:0000313" key="5">
    <source>
        <dbReference type="Proteomes" id="UP000253570"/>
    </source>
</evidence>
<evidence type="ECO:0000256" key="2">
    <source>
        <dbReference type="ARBA" id="ARBA00022833"/>
    </source>
</evidence>
<gene>
    <name evidence="4" type="ORF">DBW71_01520</name>
</gene>
<dbReference type="GO" id="GO:0008270">
    <property type="term" value="F:zinc ion binding"/>
    <property type="evidence" value="ECO:0007669"/>
    <property type="project" value="InterPro"/>
</dbReference>
<dbReference type="EMBL" id="QOQD01000003">
    <property type="protein sequence ID" value="RCL74105.1"/>
    <property type="molecule type" value="Genomic_DNA"/>
</dbReference>
<dbReference type="InterPro" id="IPR016193">
    <property type="entry name" value="Cytidine_deaminase-like"/>
</dbReference>
<dbReference type="GO" id="GO:0016787">
    <property type="term" value="F:hydrolase activity"/>
    <property type="evidence" value="ECO:0007669"/>
    <property type="project" value="InterPro"/>
</dbReference>
<dbReference type="Gene3D" id="3.40.140.10">
    <property type="entry name" value="Cytidine Deaminase, domain 2"/>
    <property type="match status" value="1"/>
</dbReference>
<reference evidence="4 5" key="1">
    <citation type="journal article" date="2018" name="Microbiome">
        <title>Fine metagenomic profile of the Mediterranean stratified and mixed water columns revealed by assembly and recruitment.</title>
        <authorList>
            <person name="Haro-Moreno J.M."/>
            <person name="Lopez-Perez M."/>
            <person name="De La Torre J.R."/>
            <person name="Picazo A."/>
            <person name="Camacho A."/>
            <person name="Rodriguez-Valera F."/>
        </authorList>
    </citation>
    <scope>NUCLEOTIDE SEQUENCE [LARGE SCALE GENOMIC DNA]</scope>
    <source>
        <strain evidence="4">MED-G57</strain>
    </source>
</reference>
<organism evidence="4 5">
    <name type="scientific">PS1 clade bacterium</name>
    <dbReference type="NCBI Taxonomy" id="2175152"/>
    <lineage>
        <taxon>Bacteria</taxon>
        <taxon>Pseudomonadati</taxon>
        <taxon>Pseudomonadota</taxon>
        <taxon>Alphaproteobacteria</taxon>
        <taxon>PS1 clade</taxon>
    </lineage>
</organism>
<sequence length="145" mass="16395">MKVAIEEAKLAQNNNEVPVGAVITDTHGKIISQAHNMTRTLYDPTSHAEIMAIRLASSKLANNVLSNCDIYVTLEPCSMCYFAISYARIRRIYFGAYSYEIDRNILEDYSKPNGVGSSNHKPEIYGGILEEENRNLLKLFFKSKR</sequence>
<dbReference type="PANTHER" id="PTHR11079:SF179">
    <property type="entry name" value="TRNA(ADENINE(34)) DEAMINASE, CHLOROPLASTIC"/>
    <property type="match status" value="1"/>
</dbReference>
<protein>
    <submittedName>
        <fullName evidence="4">Nucleoside deaminase</fullName>
    </submittedName>
</protein>